<dbReference type="Proteomes" id="UP000317977">
    <property type="component" value="Unassembled WGS sequence"/>
</dbReference>
<gene>
    <name evidence="2" type="primary">mshD</name>
    <name evidence="2" type="ORF">Poly59_27970</name>
</gene>
<accession>A0A5C6EUB9</accession>
<name>A0A5C6EUB9_9BACT</name>
<organism evidence="2 3">
    <name type="scientific">Rubripirellula reticaptiva</name>
    <dbReference type="NCBI Taxonomy" id="2528013"/>
    <lineage>
        <taxon>Bacteria</taxon>
        <taxon>Pseudomonadati</taxon>
        <taxon>Planctomycetota</taxon>
        <taxon>Planctomycetia</taxon>
        <taxon>Pirellulales</taxon>
        <taxon>Pirellulaceae</taxon>
        <taxon>Rubripirellula</taxon>
    </lineage>
</organism>
<dbReference type="Gene3D" id="3.40.630.30">
    <property type="match status" value="1"/>
</dbReference>
<evidence type="ECO:0000313" key="3">
    <source>
        <dbReference type="Proteomes" id="UP000317977"/>
    </source>
</evidence>
<evidence type="ECO:0000313" key="2">
    <source>
        <dbReference type="EMBL" id="TWU51206.1"/>
    </source>
</evidence>
<dbReference type="InterPro" id="IPR016181">
    <property type="entry name" value="Acyl_CoA_acyltransferase"/>
</dbReference>
<dbReference type="Pfam" id="PF00583">
    <property type="entry name" value="Acetyltransf_1"/>
    <property type="match status" value="1"/>
</dbReference>
<proteinExistence type="predicted"/>
<dbReference type="CDD" id="cd04301">
    <property type="entry name" value="NAT_SF"/>
    <property type="match status" value="1"/>
</dbReference>
<comment type="caution">
    <text evidence="2">The sequence shown here is derived from an EMBL/GenBank/DDBJ whole genome shotgun (WGS) entry which is preliminary data.</text>
</comment>
<dbReference type="AlphaFoldDB" id="A0A5C6EUB9"/>
<reference evidence="2 3" key="1">
    <citation type="submission" date="2019-02" db="EMBL/GenBank/DDBJ databases">
        <title>Deep-cultivation of Planctomycetes and their phenomic and genomic characterization uncovers novel biology.</title>
        <authorList>
            <person name="Wiegand S."/>
            <person name="Jogler M."/>
            <person name="Boedeker C."/>
            <person name="Pinto D."/>
            <person name="Vollmers J."/>
            <person name="Rivas-Marin E."/>
            <person name="Kohn T."/>
            <person name="Peeters S.H."/>
            <person name="Heuer A."/>
            <person name="Rast P."/>
            <person name="Oberbeckmann S."/>
            <person name="Bunk B."/>
            <person name="Jeske O."/>
            <person name="Meyerdierks A."/>
            <person name="Storesund J.E."/>
            <person name="Kallscheuer N."/>
            <person name="Luecker S."/>
            <person name="Lage O.M."/>
            <person name="Pohl T."/>
            <person name="Merkel B.J."/>
            <person name="Hornburger P."/>
            <person name="Mueller R.-W."/>
            <person name="Bruemmer F."/>
            <person name="Labrenz M."/>
            <person name="Spormann A.M."/>
            <person name="Op Den Camp H."/>
            <person name="Overmann J."/>
            <person name="Amann R."/>
            <person name="Jetten M.S.M."/>
            <person name="Mascher T."/>
            <person name="Medema M.H."/>
            <person name="Devos D.P."/>
            <person name="Kaster A.-K."/>
            <person name="Ovreas L."/>
            <person name="Rohde M."/>
            <person name="Galperin M.Y."/>
            <person name="Jogler C."/>
        </authorList>
    </citation>
    <scope>NUCLEOTIDE SEQUENCE [LARGE SCALE GENOMIC DNA]</scope>
    <source>
        <strain evidence="2 3">Poly59</strain>
    </source>
</reference>
<dbReference type="SUPFAM" id="SSF55729">
    <property type="entry name" value="Acyl-CoA N-acyltransferases (Nat)"/>
    <property type="match status" value="1"/>
</dbReference>
<feature type="domain" description="N-acetyltransferase" evidence="1">
    <location>
        <begin position="211"/>
        <end position="380"/>
    </location>
</feature>
<dbReference type="EC" id="2.3.1.189" evidence="2"/>
<keyword evidence="2" id="KW-0012">Acyltransferase</keyword>
<dbReference type="GO" id="GO:0035447">
    <property type="term" value="F:mycothiol synthase activity"/>
    <property type="evidence" value="ECO:0007669"/>
    <property type="project" value="UniProtKB-EC"/>
</dbReference>
<evidence type="ECO:0000259" key="1">
    <source>
        <dbReference type="PROSITE" id="PS51186"/>
    </source>
</evidence>
<protein>
    <submittedName>
        <fullName evidence="2">Mycothiol acetyltransferase</fullName>
        <ecNumber evidence="2">2.3.1.189</ecNumber>
    </submittedName>
</protein>
<dbReference type="RefSeq" id="WP_146534616.1">
    <property type="nucleotide sequence ID" value="NZ_SJPX01000003.1"/>
</dbReference>
<keyword evidence="2" id="KW-0808">Transferase</keyword>
<dbReference type="InterPro" id="IPR000182">
    <property type="entry name" value="GNAT_dom"/>
</dbReference>
<dbReference type="PROSITE" id="PS51186">
    <property type="entry name" value="GNAT"/>
    <property type="match status" value="1"/>
</dbReference>
<dbReference type="OrthoDB" id="214696at2"/>
<sequence>MPSETLTYQAESPKAELLQQWLPPLLANLSLGRAQIAIDQIRTSLQDPSSGRIRLATVKSANKGVVAAAIAIQTAINDENAQPLGKSVDATSLCWGDTATIVHAGVTMRQTNGVQNSPLTADVIGKLANCLDLELAECGVSFVQWGADPVAKTDAETDTHSALSPDSVAHWCANFGFEPLATLDYMSGPVDLVTETSLVGQSDRSEPALSLTFEPFDWNDLAENWAAMERLVEQTYQGTLDCPQLCEFRSANQTMLGYRSSAAFAPKYWFTAMDPASGRPAGCLIVGLHGSPGSETDDPDADGAQPRPVVEIVYMGLVPEARSRGLAACLIAQAMRIARQIGGDRLILAVDQKNIPARRLYERAGLRSMMGEVVWCKRIAAADPGKGENE</sequence>
<dbReference type="EMBL" id="SJPX01000003">
    <property type="protein sequence ID" value="TWU51206.1"/>
    <property type="molecule type" value="Genomic_DNA"/>
</dbReference>
<keyword evidence="3" id="KW-1185">Reference proteome</keyword>